<protein>
    <submittedName>
        <fullName evidence="2">Uncharacterized protein</fullName>
    </submittedName>
</protein>
<keyword evidence="1" id="KW-0812">Transmembrane</keyword>
<dbReference type="VEuPathDB" id="FungiDB:HMPREF1541_11018"/>
<name>W2S5E4_CYPE1</name>
<dbReference type="Pfam" id="PF13826">
    <property type="entry name" value="Monooxy_af470-like"/>
    <property type="match status" value="1"/>
</dbReference>
<dbReference type="SUPFAM" id="SSF54909">
    <property type="entry name" value="Dimeric alpha+beta barrel"/>
    <property type="match status" value="1"/>
</dbReference>
<dbReference type="RefSeq" id="XP_008713909.1">
    <property type="nucleotide sequence ID" value="XM_008715687.1"/>
</dbReference>
<keyword evidence="1" id="KW-1133">Transmembrane helix</keyword>
<dbReference type="eggNOG" id="ENOG502S8K0">
    <property type="taxonomic scope" value="Eukaryota"/>
</dbReference>
<sequence length="312" mass="34725">MGFKLLTPPLKERPRARVRSSSKWADFLVVLRGNFSLTTLLLFGAVAQTLILLIVPYWWALIFSASILLYRGGHTLLITLKLLPNPYLAGSHAEWASAQLPNKDGVFSSTPASEQVAVLHLGSKYNHPLGIFAPHAAALNDHASNMYRALDAASKAHSGYLGGQGWLSYDDQGAAEYTFVSYWRSIDAIHAFAYSPSHRAGWEWWNSVPKDDIRHLGINHEIFLARPGEWETIYLNHQPTMLAGTHSWVRGDKEMGGQVEDSWVTNVVEAKGRLRTSAGRLGWQKEALSEKHRYVPLAAAGEADDGRDVRRT</sequence>
<dbReference type="AlphaFoldDB" id="W2S5E4"/>
<dbReference type="InParanoid" id="W2S5E4"/>
<feature type="transmembrane region" description="Helical" evidence="1">
    <location>
        <begin position="50"/>
        <end position="70"/>
    </location>
</feature>
<dbReference type="InterPro" id="IPR025444">
    <property type="entry name" value="Monooxy_af470"/>
</dbReference>
<evidence type="ECO:0000313" key="2">
    <source>
        <dbReference type="EMBL" id="ETN43887.1"/>
    </source>
</evidence>
<dbReference type="OrthoDB" id="3202396at2759"/>
<dbReference type="STRING" id="1220924.W2S5E4"/>
<accession>W2S5E4</accession>
<keyword evidence="1" id="KW-0472">Membrane</keyword>
<keyword evidence="3" id="KW-1185">Reference proteome</keyword>
<dbReference type="Proteomes" id="UP000030752">
    <property type="component" value="Unassembled WGS sequence"/>
</dbReference>
<reference evidence="2 3" key="1">
    <citation type="submission" date="2013-03" db="EMBL/GenBank/DDBJ databases">
        <title>The Genome Sequence of Phialophora europaea CBS 101466.</title>
        <authorList>
            <consortium name="The Broad Institute Genomics Platform"/>
            <person name="Cuomo C."/>
            <person name="de Hoog S."/>
            <person name="Gorbushina A."/>
            <person name="Walker B."/>
            <person name="Young S.K."/>
            <person name="Zeng Q."/>
            <person name="Gargeya S."/>
            <person name="Fitzgerald M."/>
            <person name="Haas B."/>
            <person name="Abouelleil A."/>
            <person name="Allen A.W."/>
            <person name="Alvarado L."/>
            <person name="Arachchi H.M."/>
            <person name="Berlin A.M."/>
            <person name="Chapman S.B."/>
            <person name="Gainer-Dewar J."/>
            <person name="Goldberg J."/>
            <person name="Griggs A."/>
            <person name="Gujja S."/>
            <person name="Hansen M."/>
            <person name="Howarth C."/>
            <person name="Imamovic A."/>
            <person name="Ireland A."/>
            <person name="Larimer J."/>
            <person name="McCowan C."/>
            <person name="Murphy C."/>
            <person name="Pearson M."/>
            <person name="Poon T.W."/>
            <person name="Priest M."/>
            <person name="Roberts A."/>
            <person name="Saif S."/>
            <person name="Shea T."/>
            <person name="Sisk P."/>
            <person name="Sykes S."/>
            <person name="Wortman J."/>
            <person name="Nusbaum C."/>
            <person name="Birren B."/>
        </authorList>
    </citation>
    <scope>NUCLEOTIDE SEQUENCE [LARGE SCALE GENOMIC DNA]</scope>
    <source>
        <strain evidence="2 3">CBS 101466</strain>
    </source>
</reference>
<dbReference type="Gene3D" id="3.30.70.100">
    <property type="match status" value="1"/>
</dbReference>
<organism evidence="2 3">
    <name type="scientific">Cyphellophora europaea (strain CBS 101466)</name>
    <name type="common">Phialophora europaea</name>
    <dbReference type="NCBI Taxonomy" id="1220924"/>
    <lineage>
        <taxon>Eukaryota</taxon>
        <taxon>Fungi</taxon>
        <taxon>Dikarya</taxon>
        <taxon>Ascomycota</taxon>
        <taxon>Pezizomycotina</taxon>
        <taxon>Eurotiomycetes</taxon>
        <taxon>Chaetothyriomycetidae</taxon>
        <taxon>Chaetothyriales</taxon>
        <taxon>Cyphellophoraceae</taxon>
        <taxon>Cyphellophora</taxon>
    </lineage>
</organism>
<dbReference type="InterPro" id="IPR011008">
    <property type="entry name" value="Dimeric_a/b-barrel"/>
</dbReference>
<dbReference type="GeneID" id="19978357"/>
<evidence type="ECO:0000256" key="1">
    <source>
        <dbReference type="SAM" id="Phobius"/>
    </source>
</evidence>
<dbReference type="HOGENOM" id="CLU_053354_1_0_1"/>
<evidence type="ECO:0000313" key="3">
    <source>
        <dbReference type="Proteomes" id="UP000030752"/>
    </source>
</evidence>
<dbReference type="EMBL" id="KB822717">
    <property type="protein sequence ID" value="ETN43887.1"/>
    <property type="molecule type" value="Genomic_DNA"/>
</dbReference>
<gene>
    <name evidence="2" type="ORF">HMPREF1541_11018</name>
</gene>
<proteinExistence type="predicted"/>